<reference evidence="2 3" key="1">
    <citation type="submission" date="2023-10" db="EMBL/GenBank/DDBJ databases">
        <title>Draft Genome Sequence of Candida saopaulonensis from a very Premature Infant with Sepsis.</title>
        <authorList>
            <person name="Ning Y."/>
            <person name="Dai R."/>
            <person name="Xiao M."/>
            <person name="Xu Y."/>
            <person name="Yan Q."/>
            <person name="Zhang L."/>
        </authorList>
    </citation>
    <scope>NUCLEOTIDE SEQUENCE [LARGE SCALE GENOMIC DNA]</scope>
    <source>
        <strain evidence="2 3">19XY460</strain>
    </source>
</reference>
<name>A0AAX4H5Q4_9ASCO</name>
<sequence length="372" mass="42562">MASNYTNDFVSDIPLKRPAETFVDDPESLDEVSMDELEFDLSHDIKDINKLHIFHALAVLNAMLADLIWLGSNRELFEKFRREQLEKNSIDVDELSESSKTEPEQTTSFHDDDLPLPVESFRPKAPIRFPSVDYLGIPPVPDVDAILNRLPEISLPVTPIPEEEDVESSDNDLLKSGTLEGGFISTESLLKTTSFDVISNPISEHSCKRLNKEVLFHMNPKTKQQAEHLLKAFTLAKAPPISVEDFLLRIRQYLPSISVSVYIHSAYMLYKLCVLLDVTQFTHLNVYRFILALLRCSVKKLEDIYQKQKSFATVGGVDLKDLCKIEVSFLYLFNFKLMCSEFILNQFLVKDFVSLRKFCRTNLKSQQTEVEA</sequence>
<organism evidence="2 3">
    <name type="scientific">Australozyma saopauloensis</name>
    <dbReference type="NCBI Taxonomy" id="291208"/>
    <lineage>
        <taxon>Eukaryota</taxon>
        <taxon>Fungi</taxon>
        <taxon>Dikarya</taxon>
        <taxon>Ascomycota</taxon>
        <taxon>Saccharomycotina</taxon>
        <taxon>Pichiomycetes</taxon>
        <taxon>Metschnikowiaceae</taxon>
        <taxon>Australozyma</taxon>
    </lineage>
</organism>
<dbReference type="AlphaFoldDB" id="A0AAX4H5Q4"/>
<dbReference type="Proteomes" id="UP001338582">
    <property type="component" value="Chromosome 1"/>
</dbReference>
<accession>A0AAX4H5Q4</accession>
<dbReference type="Pfam" id="PF08613">
    <property type="entry name" value="Cyclin"/>
    <property type="match status" value="1"/>
</dbReference>
<feature type="compositionally biased region" description="Basic and acidic residues" evidence="1">
    <location>
        <begin position="97"/>
        <end position="113"/>
    </location>
</feature>
<dbReference type="GO" id="GO:0000307">
    <property type="term" value="C:cyclin-dependent protein kinase holoenzyme complex"/>
    <property type="evidence" value="ECO:0007669"/>
    <property type="project" value="UniProtKB-ARBA"/>
</dbReference>
<evidence type="ECO:0000256" key="1">
    <source>
        <dbReference type="SAM" id="MobiDB-lite"/>
    </source>
</evidence>
<evidence type="ECO:0000313" key="3">
    <source>
        <dbReference type="Proteomes" id="UP001338582"/>
    </source>
</evidence>
<feature type="region of interest" description="Disordered" evidence="1">
    <location>
        <begin position="91"/>
        <end position="115"/>
    </location>
</feature>
<dbReference type="GO" id="GO:0019901">
    <property type="term" value="F:protein kinase binding"/>
    <property type="evidence" value="ECO:0007669"/>
    <property type="project" value="InterPro"/>
</dbReference>
<gene>
    <name evidence="2" type="ORF">PUMCH_001009</name>
</gene>
<evidence type="ECO:0000313" key="2">
    <source>
        <dbReference type="EMBL" id="WPK23763.1"/>
    </source>
</evidence>
<dbReference type="KEGG" id="asau:88172077"/>
<protein>
    <recommendedName>
        <fullName evidence="4">Cyclin</fullName>
    </recommendedName>
</protein>
<dbReference type="InterPro" id="IPR013922">
    <property type="entry name" value="Cyclin_PHO80-like"/>
</dbReference>
<dbReference type="Gene3D" id="1.10.472.10">
    <property type="entry name" value="Cyclin-like"/>
    <property type="match status" value="1"/>
</dbReference>
<proteinExistence type="predicted"/>
<dbReference type="PANTHER" id="PTHR15615:SF122">
    <property type="entry name" value="CYCLIN"/>
    <property type="match status" value="1"/>
</dbReference>
<keyword evidence="3" id="KW-1185">Reference proteome</keyword>
<evidence type="ECO:0008006" key="4">
    <source>
        <dbReference type="Google" id="ProtNLM"/>
    </source>
</evidence>
<dbReference type="GeneID" id="88172077"/>
<dbReference type="CDD" id="cd20558">
    <property type="entry name" value="CYCLIN_ScPCL7-like"/>
    <property type="match status" value="1"/>
</dbReference>
<dbReference type="GO" id="GO:0005634">
    <property type="term" value="C:nucleus"/>
    <property type="evidence" value="ECO:0007669"/>
    <property type="project" value="TreeGrafter"/>
</dbReference>
<dbReference type="RefSeq" id="XP_062876149.1">
    <property type="nucleotide sequence ID" value="XM_063020079.1"/>
</dbReference>
<dbReference type="EMBL" id="CP138894">
    <property type="protein sequence ID" value="WPK23763.1"/>
    <property type="molecule type" value="Genomic_DNA"/>
</dbReference>
<dbReference type="PANTHER" id="PTHR15615">
    <property type="match status" value="1"/>
</dbReference>
<dbReference type="GO" id="GO:0016538">
    <property type="term" value="F:cyclin-dependent protein serine/threonine kinase regulator activity"/>
    <property type="evidence" value="ECO:0007669"/>
    <property type="project" value="TreeGrafter"/>
</dbReference>